<dbReference type="EMBL" id="BMAT01003021">
    <property type="protein sequence ID" value="GFS18879.1"/>
    <property type="molecule type" value="Genomic_DNA"/>
</dbReference>
<evidence type="ECO:0000313" key="2">
    <source>
        <dbReference type="Proteomes" id="UP000762676"/>
    </source>
</evidence>
<accession>A0AAV4JA54</accession>
<name>A0AAV4JA54_9GAST</name>
<sequence length="127" mass="14659">MSPRNGQLDTTIPYKSVHCYEWRHPAVEVSGDSSDEQANVKVEDEVWVKRPSAKCTQQWTRGEVTGVNSRNNVEVDGMPRHVLDIRPVISAEEVEIELELSTEDEVIGRPCSQRHRRLLIWMRDYTV</sequence>
<organism evidence="1 2">
    <name type="scientific">Elysia marginata</name>
    <dbReference type="NCBI Taxonomy" id="1093978"/>
    <lineage>
        <taxon>Eukaryota</taxon>
        <taxon>Metazoa</taxon>
        <taxon>Spiralia</taxon>
        <taxon>Lophotrochozoa</taxon>
        <taxon>Mollusca</taxon>
        <taxon>Gastropoda</taxon>
        <taxon>Heterobranchia</taxon>
        <taxon>Euthyneura</taxon>
        <taxon>Panpulmonata</taxon>
        <taxon>Sacoglossa</taxon>
        <taxon>Placobranchoidea</taxon>
        <taxon>Plakobranchidae</taxon>
        <taxon>Elysia</taxon>
    </lineage>
</organism>
<protein>
    <submittedName>
        <fullName evidence="1">Gag-Pro-Pol polyprotein</fullName>
    </submittedName>
</protein>
<gene>
    <name evidence="1" type="ORF">ElyMa_001533400</name>
</gene>
<keyword evidence="2" id="KW-1185">Reference proteome</keyword>
<proteinExistence type="predicted"/>
<evidence type="ECO:0000313" key="1">
    <source>
        <dbReference type="EMBL" id="GFS18879.1"/>
    </source>
</evidence>
<reference evidence="1 2" key="1">
    <citation type="journal article" date="2021" name="Elife">
        <title>Chloroplast acquisition without the gene transfer in kleptoplastic sea slugs, Plakobranchus ocellatus.</title>
        <authorList>
            <person name="Maeda T."/>
            <person name="Takahashi S."/>
            <person name="Yoshida T."/>
            <person name="Shimamura S."/>
            <person name="Takaki Y."/>
            <person name="Nagai Y."/>
            <person name="Toyoda A."/>
            <person name="Suzuki Y."/>
            <person name="Arimoto A."/>
            <person name="Ishii H."/>
            <person name="Satoh N."/>
            <person name="Nishiyama T."/>
            <person name="Hasebe M."/>
            <person name="Maruyama T."/>
            <person name="Minagawa J."/>
            <person name="Obokata J."/>
            <person name="Shigenobu S."/>
        </authorList>
    </citation>
    <scope>NUCLEOTIDE SEQUENCE [LARGE SCALE GENOMIC DNA]</scope>
</reference>
<dbReference type="Proteomes" id="UP000762676">
    <property type="component" value="Unassembled WGS sequence"/>
</dbReference>
<dbReference type="AlphaFoldDB" id="A0AAV4JA54"/>
<comment type="caution">
    <text evidence="1">The sequence shown here is derived from an EMBL/GenBank/DDBJ whole genome shotgun (WGS) entry which is preliminary data.</text>
</comment>